<dbReference type="InterPro" id="IPR050357">
    <property type="entry name" value="Arrestin_domain-protein"/>
</dbReference>
<accession>A0A1I8P349</accession>
<dbReference type="InterPro" id="IPR014752">
    <property type="entry name" value="Arrestin-like_C"/>
</dbReference>
<dbReference type="GO" id="GO:0015031">
    <property type="term" value="P:protein transport"/>
    <property type="evidence" value="ECO:0007669"/>
    <property type="project" value="TreeGrafter"/>
</dbReference>
<dbReference type="Pfam" id="PF02752">
    <property type="entry name" value="Arrestin_C"/>
    <property type="match status" value="1"/>
</dbReference>
<evidence type="ECO:0000313" key="5">
    <source>
        <dbReference type="EnsemblMetazoa" id="SCAU004397-PA"/>
    </source>
</evidence>
<dbReference type="VEuPathDB" id="VectorBase:SCAU004397"/>
<dbReference type="PANTHER" id="PTHR11188:SF167">
    <property type="entry name" value="ARRESTIN C-TERMINAL-LIKE DOMAIN-CONTAINING PROTEIN-RELATED"/>
    <property type="match status" value="1"/>
</dbReference>
<dbReference type="OrthoDB" id="2333384at2759"/>
<dbReference type="InterPro" id="IPR014756">
    <property type="entry name" value="Ig_E-set"/>
</dbReference>
<keyword evidence="2" id="KW-0716">Sensory transduction</keyword>
<organism evidence="5 6">
    <name type="scientific">Stomoxys calcitrans</name>
    <name type="common">Stable fly</name>
    <name type="synonym">Conops calcitrans</name>
    <dbReference type="NCBI Taxonomy" id="35570"/>
    <lineage>
        <taxon>Eukaryota</taxon>
        <taxon>Metazoa</taxon>
        <taxon>Ecdysozoa</taxon>
        <taxon>Arthropoda</taxon>
        <taxon>Hexapoda</taxon>
        <taxon>Insecta</taxon>
        <taxon>Pterygota</taxon>
        <taxon>Neoptera</taxon>
        <taxon>Endopterygota</taxon>
        <taxon>Diptera</taxon>
        <taxon>Brachycera</taxon>
        <taxon>Muscomorpha</taxon>
        <taxon>Muscoidea</taxon>
        <taxon>Muscidae</taxon>
        <taxon>Stomoxys</taxon>
    </lineage>
</organism>
<dbReference type="KEGG" id="scac:106095632"/>
<dbReference type="EnsemblMetazoa" id="SCAU004397-RA">
    <property type="protein sequence ID" value="SCAU004397-PA"/>
    <property type="gene ID" value="SCAU004397"/>
</dbReference>
<feature type="domain" description="Arrestin C-terminal-like" evidence="4">
    <location>
        <begin position="172"/>
        <end position="304"/>
    </location>
</feature>
<dbReference type="GO" id="GO:0005737">
    <property type="term" value="C:cytoplasm"/>
    <property type="evidence" value="ECO:0007669"/>
    <property type="project" value="TreeGrafter"/>
</dbReference>
<feature type="compositionally biased region" description="Basic and acidic residues" evidence="3">
    <location>
        <begin position="364"/>
        <end position="373"/>
    </location>
</feature>
<dbReference type="AlphaFoldDB" id="A0A1I8P349"/>
<dbReference type="InterPro" id="IPR011021">
    <property type="entry name" value="Arrestin-like_N"/>
</dbReference>
<keyword evidence="6" id="KW-1185">Reference proteome</keyword>
<proteinExistence type="inferred from homology"/>
<feature type="region of interest" description="Disordered" evidence="3">
    <location>
        <begin position="329"/>
        <end position="391"/>
    </location>
</feature>
<evidence type="ECO:0000256" key="3">
    <source>
        <dbReference type="SAM" id="MobiDB-lite"/>
    </source>
</evidence>
<dbReference type="STRING" id="35570.A0A1I8P349"/>
<dbReference type="Gene3D" id="2.60.40.640">
    <property type="match status" value="2"/>
</dbReference>
<evidence type="ECO:0000256" key="2">
    <source>
        <dbReference type="ARBA" id="ARBA00022606"/>
    </source>
</evidence>
<sequence>MPSSCEFELNNPIAVYYSGETITGNVVLQTTSEKNIRSIRIRFLGEAKVSWQESERHKNSDGEYETRTVNFRGNEVYIDNSTMVRGAGKLPPGTYTFPFNITLPLSCPTSCEGKYGHIRYALWLIVERPHAFDNEFNKPLTVLRTADLNLDPEHKLPIQVEEMDSIGCWPCNSGNVSYIVRVPFGAYAPGQTLRYSLLIQNQSMSDISGYEVEFNENITFTAQLPRRKTRDTSSTLASQVHEDKCLRLSNREFHGELVLPSLPPDTEDDGIIDVSHTLEFELEVDGCHSNKSVSIPIYIGTVPITESLVAEQTATVPLATRYGNVTPSAPLLLDSDEESDKPPAYADFKPPSFEEAIRSQSPFKDPDANEHTPDIGFMPMYPVYPKPNESL</sequence>
<dbReference type="SMART" id="SM01017">
    <property type="entry name" value="Arrestin_C"/>
    <property type="match status" value="1"/>
</dbReference>
<reference evidence="5" key="1">
    <citation type="submission" date="2020-05" db="UniProtKB">
        <authorList>
            <consortium name="EnsemblMetazoa"/>
        </authorList>
    </citation>
    <scope>IDENTIFICATION</scope>
    <source>
        <strain evidence="5">USDA</strain>
    </source>
</reference>
<dbReference type="InterPro" id="IPR011022">
    <property type="entry name" value="Arrestin_C-like"/>
</dbReference>
<protein>
    <recommendedName>
        <fullName evidence="4">Arrestin C-terminal-like domain-containing protein</fullName>
    </recommendedName>
</protein>
<dbReference type="SUPFAM" id="SSF81296">
    <property type="entry name" value="E set domains"/>
    <property type="match status" value="2"/>
</dbReference>
<gene>
    <name evidence="5" type="primary">106095632</name>
</gene>
<dbReference type="Pfam" id="PF00339">
    <property type="entry name" value="Arrestin_N"/>
    <property type="match status" value="1"/>
</dbReference>
<name>A0A1I8P349_STOCA</name>
<comment type="similarity">
    <text evidence="1">Belongs to the arrestin family.</text>
</comment>
<evidence type="ECO:0000259" key="4">
    <source>
        <dbReference type="SMART" id="SM01017"/>
    </source>
</evidence>
<dbReference type="PANTHER" id="PTHR11188">
    <property type="entry name" value="ARRESTIN DOMAIN CONTAINING PROTEIN"/>
    <property type="match status" value="1"/>
</dbReference>
<dbReference type="Proteomes" id="UP000095300">
    <property type="component" value="Unassembled WGS sequence"/>
</dbReference>
<evidence type="ECO:0000256" key="1">
    <source>
        <dbReference type="ARBA" id="ARBA00005298"/>
    </source>
</evidence>
<evidence type="ECO:0000313" key="6">
    <source>
        <dbReference type="Proteomes" id="UP000095300"/>
    </source>
</evidence>